<dbReference type="CDD" id="cd09725">
    <property type="entry name" value="Cas2_I_II_III"/>
    <property type="match status" value="1"/>
</dbReference>
<dbReference type="EMBL" id="LT981265">
    <property type="protein sequence ID" value="SPC34940.1"/>
    <property type="molecule type" value="Genomic_DNA"/>
</dbReference>
<dbReference type="AlphaFoldDB" id="A0A2K5ATG8"/>
<proteinExistence type="inferred from homology"/>
<evidence type="ECO:0000313" key="9">
    <source>
        <dbReference type="EMBL" id="SPC34940.1"/>
    </source>
</evidence>
<comment type="cofactor">
    <cofactor evidence="1 8">
        <name>Mg(2+)</name>
        <dbReference type="ChEBI" id="CHEBI:18420"/>
    </cofactor>
</comment>
<keyword evidence="7 8" id="KW-0051">Antiviral defense</keyword>
<dbReference type="Gene3D" id="3.30.70.240">
    <property type="match status" value="1"/>
</dbReference>
<organism evidence="9 10">
    <name type="scientific">Candidatus Nitrosocaldus cavascurensis</name>
    <dbReference type="NCBI Taxonomy" id="2058097"/>
    <lineage>
        <taxon>Archaea</taxon>
        <taxon>Nitrososphaerota</taxon>
        <taxon>Nitrososphaeria</taxon>
        <taxon>Candidatus Nitrosocaldales</taxon>
        <taxon>Candidatus Nitrosocaldaceae</taxon>
        <taxon>Candidatus Nitrosocaldus</taxon>
    </lineage>
</organism>
<keyword evidence="5 8" id="KW-0378">Hydrolase</keyword>
<gene>
    <name evidence="8 9" type="primary">cas2</name>
    <name evidence="9" type="ORF">NCAV_1777</name>
</gene>
<keyword evidence="3 8" id="KW-0479">Metal-binding</keyword>
<comment type="similarity">
    <text evidence="8">Belongs to the CRISPR-associated endoribonuclease Cas2 protein family.</text>
</comment>
<evidence type="ECO:0000256" key="1">
    <source>
        <dbReference type="ARBA" id="ARBA00001946"/>
    </source>
</evidence>
<protein>
    <recommendedName>
        <fullName evidence="8">CRISPR-associated endoribonuclease Cas2</fullName>
        <ecNumber evidence="8">3.1.-.-</ecNumber>
    </recommendedName>
</protein>
<dbReference type="HAMAP" id="MF_01471">
    <property type="entry name" value="Cas2"/>
    <property type="match status" value="1"/>
</dbReference>
<dbReference type="GO" id="GO:0004521">
    <property type="term" value="F:RNA endonuclease activity"/>
    <property type="evidence" value="ECO:0007669"/>
    <property type="project" value="InterPro"/>
</dbReference>
<dbReference type="GO" id="GO:0016787">
    <property type="term" value="F:hydrolase activity"/>
    <property type="evidence" value="ECO:0007669"/>
    <property type="project" value="UniProtKB-KW"/>
</dbReference>
<dbReference type="InterPro" id="IPR021127">
    <property type="entry name" value="CRISPR_associated_Cas2"/>
</dbReference>
<reference evidence="10" key="1">
    <citation type="submission" date="2018-01" db="EMBL/GenBank/DDBJ databases">
        <authorList>
            <person name="Kerou L M."/>
        </authorList>
    </citation>
    <scope>NUCLEOTIDE SEQUENCE [LARGE SCALE GENOMIC DNA]</scope>
    <source>
        <strain evidence="10">SCU2</strain>
    </source>
</reference>
<dbReference type="SUPFAM" id="SSF143430">
    <property type="entry name" value="TTP0101/SSO1404-like"/>
    <property type="match status" value="1"/>
</dbReference>
<evidence type="ECO:0000256" key="2">
    <source>
        <dbReference type="ARBA" id="ARBA00022722"/>
    </source>
</evidence>
<comment type="subunit">
    <text evidence="8">Homodimer, forms a heterotetramer with a Cas1 homodimer.</text>
</comment>
<evidence type="ECO:0000256" key="5">
    <source>
        <dbReference type="ARBA" id="ARBA00022801"/>
    </source>
</evidence>
<dbReference type="GO" id="GO:0046872">
    <property type="term" value="F:metal ion binding"/>
    <property type="evidence" value="ECO:0007669"/>
    <property type="project" value="UniProtKB-UniRule"/>
</dbReference>
<dbReference type="EC" id="3.1.-.-" evidence="8"/>
<dbReference type="Proteomes" id="UP000236248">
    <property type="component" value="Chromosome NCAV"/>
</dbReference>
<dbReference type="GeneID" id="41595746"/>
<comment type="function">
    <text evidence="8">CRISPR (clustered regularly interspaced short palindromic repeat), is an adaptive immune system that provides protection against mobile genetic elements (viruses, transposable elements and conjugative plasmids). CRISPR clusters contain sequences complementary to antecedent mobile elements and target invading nucleic acids. CRISPR clusters are transcribed and processed into CRISPR RNA (crRNA). Functions as a ssRNA-specific endoribonuclease. Involved in the integration of spacer DNA into the CRISPR cassette.</text>
</comment>
<evidence type="ECO:0000256" key="7">
    <source>
        <dbReference type="ARBA" id="ARBA00023118"/>
    </source>
</evidence>
<evidence type="ECO:0000256" key="3">
    <source>
        <dbReference type="ARBA" id="ARBA00022723"/>
    </source>
</evidence>
<evidence type="ECO:0000256" key="8">
    <source>
        <dbReference type="HAMAP-Rule" id="MF_01471"/>
    </source>
</evidence>
<dbReference type="GO" id="GO:0043571">
    <property type="term" value="P:maintenance of CRISPR repeat elements"/>
    <property type="evidence" value="ECO:0007669"/>
    <property type="project" value="UniProtKB-UniRule"/>
</dbReference>
<keyword evidence="2 8" id="KW-0540">Nuclease</keyword>
<dbReference type="InterPro" id="IPR019199">
    <property type="entry name" value="Virulence_VapD/CRISPR_Cas2"/>
</dbReference>
<evidence type="ECO:0000313" key="10">
    <source>
        <dbReference type="Proteomes" id="UP000236248"/>
    </source>
</evidence>
<dbReference type="KEGG" id="ncv:NCAV_1777"/>
<dbReference type="RefSeq" id="WP_103286510.1">
    <property type="nucleotide sequence ID" value="NZ_LT981265.1"/>
</dbReference>
<evidence type="ECO:0000256" key="4">
    <source>
        <dbReference type="ARBA" id="ARBA00022759"/>
    </source>
</evidence>
<sequence length="87" mass="10171">MKVIIVYDVNIERITTIRKILKQYLSWVQNSAFEGELTEGRLEELKSRLYEVIDPNTDSIIVYTISNPRWVDKRVWGVEKGGTDNIL</sequence>
<evidence type="ECO:0000256" key="6">
    <source>
        <dbReference type="ARBA" id="ARBA00022842"/>
    </source>
</evidence>
<dbReference type="PANTHER" id="PTHR34405">
    <property type="entry name" value="CRISPR-ASSOCIATED ENDORIBONUCLEASE CAS2"/>
    <property type="match status" value="1"/>
</dbReference>
<keyword evidence="6 8" id="KW-0460">Magnesium</keyword>
<accession>A0A2K5ATG8</accession>
<dbReference type="NCBIfam" id="TIGR01573">
    <property type="entry name" value="cas2"/>
    <property type="match status" value="1"/>
</dbReference>
<dbReference type="PANTHER" id="PTHR34405:SF1">
    <property type="entry name" value="CRISPR-ASSOCIATED ENDORIBONUCLEASE CAS2"/>
    <property type="match status" value="1"/>
</dbReference>
<dbReference type="Pfam" id="PF09827">
    <property type="entry name" value="CRISPR_Cas2"/>
    <property type="match status" value="1"/>
</dbReference>
<keyword evidence="10" id="KW-1185">Reference proteome</keyword>
<feature type="binding site" evidence="8">
    <location>
        <position position="8"/>
    </location>
    <ligand>
        <name>Mg(2+)</name>
        <dbReference type="ChEBI" id="CHEBI:18420"/>
        <note>catalytic</note>
    </ligand>
</feature>
<keyword evidence="4 8" id="KW-0255">Endonuclease</keyword>
<name>A0A2K5ATG8_9ARCH</name>
<dbReference type="GO" id="GO:0051607">
    <property type="term" value="P:defense response to virus"/>
    <property type="evidence" value="ECO:0007669"/>
    <property type="project" value="UniProtKB-UniRule"/>
</dbReference>